<evidence type="ECO:0000313" key="2">
    <source>
        <dbReference type="EMBL" id="RZR74395.1"/>
    </source>
</evidence>
<dbReference type="EMBL" id="KV876228">
    <property type="protein sequence ID" value="RZR74395.1"/>
    <property type="molecule type" value="Genomic_DNA"/>
</dbReference>
<accession>A0A445MJG8</accession>
<dbReference type="AlphaFoldDB" id="A0A445MJG8"/>
<gene>
    <name evidence="2" type="ORF">BHM03_00036425</name>
</gene>
<sequence>MLQRRRKQGGEEVEVAVEKRRRGGGGGEEEAAVGYKSVRILFAISTCTARYGRYISVCQVTGTRTARYRAVPPKIDLRRQTEEEIDRRRLIEGEIDRRWSIEGEIDRRRSIEEENGKKKKKRREERIPRSRAVAATGSPLVAFSPARGDGASPRAWRKIEATLIGEFQRMLVCSDFDHYRDVRLGIFGPLPASIFGGFSGLFGCTVSMPWCTIGTLRFAISTFTARYGRYIPVRQVAGTRTARYRVVPPKIDRRQSISAVGGRLKGEIDCRRSIEGEIDR</sequence>
<evidence type="ECO:0000256" key="1">
    <source>
        <dbReference type="SAM" id="MobiDB-lite"/>
    </source>
</evidence>
<dbReference type="Proteomes" id="UP000290560">
    <property type="component" value="Unassembled WGS sequence"/>
</dbReference>
<name>A0A445MJG8_ENSVE</name>
<proteinExistence type="predicted"/>
<organism evidence="2">
    <name type="scientific">Ensete ventricosum</name>
    <name type="common">Abyssinian banana</name>
    <name type="synonym">Musa ensete</name>
    <dbReference type="NCBI Taxonomy" id="4639"/>
    <lineage>
        <taxon>Eukaryota</taxon>
        <taxon>Viridiplantae</taxon>
        <taxon>Streptophyta</taxon>
        <taxon>Embryophyta</taxon>
        <taxon>Tracheophyta</taxon>
        <taxon>Spermatophyta</taxon>
        <taxon>Magnoliopsida</taxon>
        <taxon>Liliopsida</taxon>
        <taxon>Zingiberales</taxon>
        <taxon>Musaceae</taxon>
        <taxon>Ensete</taxon>
    </lineage>
</organism>
<feature type="region of interest" description="Disordered" evidence="1">
    <location>
        <begin position="1"/>
        <end position="29"/>
    </location>
</feature>
<reference evidence="2" key="1">
    <citation type="journal article" date="2018" name="Data Brief">
        <title>Genome sequence data from 17 accessions of Ensete ventricosum, a staple food crop for millions in Ethiopia.</title>
        <authorList>
            <person name="Yemataw Z."/>
            <person name="Muzemil S."/>
            <person name="Ambachew D."/>
            <person name="Tripathi L."/>
            <person name="Tesfaye K."/>
            <person name="Chala A."/>
            <person name="Farbos A."/>
            <person name="O'Neill P."/>
            <person name="Moore K."/>
            <person name="Grant M."/>
            <person name="Studholme D.J."/>
        </authorList>
    </citation>
    <scope>NUCLEOTIDE SEQUENCE [LARGE SCALE GENOMIC DNA]</scope>
    <source>
        <tissue evidence="2">Leaf</tissue>
    </source>
</reference>
<protein>
    <submittedName>
        <fullName evidence="2">Uncharacterized protein</fullName>
    </submittedName>
</protein>